<feature type="compositionally biased region" description="Polar residues" evidence="1">
    <location>
        <begin position="474"/>
        <end position="490"/>
    </location>
</feature>
<feature type="compositionally biased region" description="Low complexity" evidence="1">
    <location>
        <begin position="1491"/>
        <end position="1507"/>
    </location>
</feature>
<feature type="compositionally biased region" description="Basic and acidic residues" evidence="1">
    <location>
        <begin position="74"/>
        <end position="84"/>
    </location>
</feature>
<dbReference type="GO" id="GO:0016740">
    <property type="term" value="F:transferase activity"/>
    <property type="evidence" value="ECO:0007669"/>
    <property type="project" value="InterPro"/>
</dbReference>
<dbReference type="RefSeq" id="XP_007332565.1">
    <property type="nucleotide sequence ID" value="XM_007332503.1"/>
</dbReference>
<dbReference type="GO" id="GO:0055080">
    <property type="term" value="P:monoatomic cation homeostasis"/>
    <property type="evidence" value="ECO:0007669"/>
    <property type="project" value="TreeGrafter"/>
</dbReference>
<feature type="non-terminal residue" evidence="3">
    <location>
        <position position="1688"/>
    </location>
</feature>
<dbReference type="SUPFAM" id="SSF48371">
    <property type="entry name" value="ARM repeat"/>
    <property type="match status" value="1"/>
</dbReference>
<evidence type="ECO:0000259" key="2">
    <source>
        <dbReference type="Pfam" id="PF20262"/>
    </source>
</evidence>
<evidence type="ECO:0000256" key="1">
    <source>
        <dbReference type="SAM" id="MobiDB-lite"/>
    </source>
</evidence>
<dbReference type="EMBL" id="JH971400">
    <property type="protein sequence ID" value="EKM76705.1"/>
    <property type="molecule type" value="Genomic_DNA"/>
</dbReference>
<dbReference type="PANTHER" id="PTHR31781:SF1">
    <property type="entry name" value="PROTEIN UNC-80 HOMOLOG"/>
    <property type="match status" value="1"/>
</dbReference>
<organism evidence="3 4">
    <name type="scientific">Agaricus bisporus var. burnettii (strain JB137-S8 / ATCC MYA-4627 / FGSC 10392)</name>
    <name type="common">White button mushroom</name>
    <dbReference type="NCBI Taxonomy" id="597362"/>
    <lineage>
        <taxon>Eukaryota</taxon>
        <taxon>Fungi</taxon>
        <taxon>Dikarya</taxon>
        <taxon>Basidiomycota</taxon>
        <taxon>Agaricomycotina</taxon>
        <taxon>Agaricomycetes</taxon>
        <taxon>Agaricomycetidae</taxon>
        <taxon>Agaricales</taxon>
        <taxon>Agaricineae</taxon>
        <taxon>Agaricaceae</taxon>
        <taxon>Agaricus</taxon>
    </lineage>
</organism>
<dbReference type="InterPro" id="IPR016024">
    <property type="entry name" value="ARM-type_fold"/>
</dbReference>
<feature type="region of interest" description="Disordered" evidence="1">
    <location>
        <begin position="1488"/>
        <end position="1507"/>
    </location>
</feature>
<dbReference type="PANTHER" id="PTHR31781">
    <property type="entry name" value="UNC80"/>
    <property type="match status" value="1"/>
</dbReference>
<dbReference type="STRING" id="597362.K5XPQ3"/>
<dbReference type="Proteomes" id="UP000008493">
    <property type="component" value="Unassembled WGS sequence"/>
</dbReference>
<protein>
    <recommendedName>
        <fullName evidence="2">Protein UNC80 C-terminal domain-containing protein</fullName>
    </recommendedName>
</protein>
<evidence type="ECO:0000313" key="3">
    <source>
        <dbReference type="EMBL" id="EKM76705.1"/>
    </source>
</evidence>
<dbReference type="HOGENOM" id="CLU_001075_0_0_1"/>
<feature type="domain" description="Protein UNC80 C-terminal" evidence="2">
    <location>
        <begin position="792"/>
        <end position="922"/>
    </location>
</feature>
<feature type="region of interest" description="Disordered" evidence="1">
    <location>
        <begin position="1574"/>
        <end position="1599"/>
    </location>
</feature>
<feature type="compositionally biased region" description="Basic and acidic residues" evidence="1">
    <location>
        <begin position="491"/>
        <end position="502"/>
    </location>
</feature>
<feature type="region of interest" description="Disordered" evidence="1">
    <location>
        <begin position="1405"/>
        <end position="1429"/>
    </location>
</feature>
<dbReference type="GO" id="GO:0034703">
    <property type="term" value="C:cation channel complex"/>
    <property type="evidence" value="ECO:0007669"/>
    <property type="project" value="TreeGrafter"/>
</dbReference>
<name>K5XPQ3_AGABU</name>
<reference evidence="4" key="1">
    <citation type="journal article" date="2012" name="Proc. Natl. Acad. Sci. U.S.A.">
        <title>Genome sequence of the button mushroom Agaricus bisporus reveals mechanisms governing adaptation to a humic-rich ecological niche.</title>
        <authorList>
            <person name="Morin E."/>
            <person name="Kohler A."/>
            <person name="Baker A.R."/>
            <person name="Foulongne-Oriol M."/>
            <person name="Lombard V."/>
            <person name="Nagy L.G."/>
            <person name="Ohm R.A."/>
            <person name="Patyshakuliyeva A."/>
            <person name="Brun A."/>
            <person name="Aerts A.L."/>
            <person name="Bailey A.M."/>
            <person name="Billette C."/>
            <person name="Coutinho P.M."/>
            <person name="Deakin G."/>
            <person name="Doddapaneni H."/>
            <person name="Floudas D."/>
            <person name="Grimwood J."/>
            <person name="Hilden K."/>
            <person name="Kuees U."/>
            <person name="LaButti K.M."/>
            <person name="Lapidus A."/>
            <person name="Lindquist E.A."/>
            <person name="Lucas S.M."/>
            <person name="Murat C."/>
            <person name="Riley R.W."/>
            <person name="Salamov A.A."/>
            <person name="Schmutz J."/>
            <person name="Subramanian V."/>
            <person name="Woesten H.A.B."/>
            <person name="Xu J."/>
            <person name="Eastwood D.C."/>
            <person name="Foster G.D."/>
            <person name="Sonnenberg A.S."/>
            <person name="Cullen D."/>
            <person name="de Vries R.P."/>
            <person name="Lundell T."/>
            <person name="Hibbett D.S."/>
            <person name="Henrissat B."/>
            <person name="Burton K.S."/>
            <person name="Kerrigan R.W."/>
            <person name="Challen M.P."/>
            <person name="Grigoriev I.V."/>
            <person name="Martin F."/>
        </authorList>
    </citation>
    <scope>NUCLEOTIDE SEQUENCE [LARGE SCALE GENOMIC DNA]</scope>
    <source>
        <strain evidence="4">JB137-S8 / ATCC MYA-4627 / FGSC 10392</strain>
    </source>
</reference>
<dbReference type="Pfam" id="PF20262">
    <property type="entry name" value="UNC80_C"/>
    <property type="match status" value="1"/>
</dbReference>
<dbReference type="InParanoid" id="K5XPQ3"/>
<feature type="compositionally biased region" description="Basic and acidic residues" evidence="1">
    <location>
        <begin position="91"/>
        <end position="105"/>
    </location>
</feature>
<evidence type="ECO:0000313" key="4">
    <source>
        <dbReference type="Proteomes" id="UP000008493"/>
    </source>
</evidence>
<keyword evidence="4" id="KW-1185">Reference proteome</keyword>
<proteinExistence type="predicted"/>
<dbReference type="GeneID" id="18828826"/>
<feature type="region of interest" description="Disordered" evidence="1">
    <location>
        <begin position="454"/>
        <end position="512"/>
    </location>
</feature>
<dbReference type="eggNOG" id="ENOG502QSTP">
    <property type="taxonomic scope" value="Eukaryota"/>
</dbReference>
<dbReference type="InterPro" id="IPR001917">
    <property type="entry name" value="Aminotrans_II_pyridoxalP_BS"/>
</dbReference>
<dbReference type="KEGG" id="abp:AGABI1DRAFT18593"/>
<dbReference type="OMA" id="YAMTACQ"/>
<dbReference type="GO" id="GO:0005261">
    <property type="term" value="F:monoatomic cation channel activity"/>
    <property type="evidence" value="ECO:0007669"/>
    <property type="project" value="TreeGrafter"/>
</dbReference>
<gene>
    <name evidence="3" type="ORF">AGABI1DRAFT_18593</name>
</gene>
<dbReference type="OrthoDB" id="5584001at2759"/>
<feature type="compositionally biased region" description="Low complexity" evidence="1">
    <location>
        <begin position="459"/>
        <end position="473"/>
    </location>
</feature>
<dbReference type="PROSITE" id="PS00599">
    <property type="entry name" value="AA_TRANSFER_CLASS_2"/>
    <property type="match status" value="1"/>
</dbReference>
<feature type="non-terminal residue" evidence="3">
    <location>
        <position position="1"/>
    </location>
</feature>
<dbReference type="InterPro" id="IPR046460">
    <property type="entry name" value="UNC80_C"/>
</dbReference>
<accession>K5XPQ3</accession>
<sequence>LLQTLSTLLPTIFFKPLFTLSAMDMKSEYSVLSISNALGNVYGLAGVVKDWWVRDDEMISVALMSDIPGGSRKKGGDEAKDKNRSSLAGRRSGDEAEKSRRGGEGERLGQTCVLEQIQRISPTQRMLYCILFREIRLLTRSLRPVPWLGIVLRWFEEYFNDWVDGNEWDEGIENVVEEIKEVYVLAKGSVGSSRNRRTTYYMMPGSTSTTTTSGKETTGEGELNVPEMLGETLKLVNSLSTGFVPRIIKLLFTVSTLLGTHDWARVAPIVWRSRLLLVDSDSSSVEGKKKNDIRSLMPSVCYLVMQCAEKNPLGFRGMVEVDMRSSDDTTRLESVQKVNQLIHWRFQLLSDSNAILTDRTHRPFKLARAPLPFVPTDMGSPIYIHNDNAEEADPVWALHHTTTQLKKQLVEIGWVNDDGDEDGKEIWIRTPISMLPIGQIGKLDMQRLPSRHQSYHAIPQPDSPSNSPQQQNSATTSQLNPLMTSSNSKGAKSDSDGGDLLRRNSSSGGPTYAKRRAVFVPPLSLIFKVLAMMVYDSNFSVAASARDTLVDLMRNDSGLLLRPILDLFCDEQGQESPGPRDSQKDVAQAVNILTALLHAKHMLPPPMVHAIFNNLAGFLKHALKQSDPMDDTLNNFALTVPIMAKLAKHVGELSIREIRKSKMEHFLIPYSTLWFKHMGVPNGTMFPKGLGMAVEREERLNRKMVDVMMIRIAQNMLFVDMLRQNAQDVVLVRKSMPRFFVPSAEQGGSEEDDGRVLDLTDFVPFKKRKETRLGGTGKAEKLLDVLSLALARSYVTLVAQVFRCMSRNSNDREEIANFIDGLNRILLAHGDDTGIVGHVLIALMVATARFRRLFTSGGGYALFMPALAKVYAEAHPRIDITLAIEYAVYRFYSLQREAFLFQSLDAIALVVALPETNVKQYAARIYDLFYSLRTGVAPTNLDPAGIQGINQSQERQAFFFRAADETPQTFLTAIRRGDAQTNGQIFFDIPDPYENSRLKMEDFVKLFLTIIAHDANALRAQHFMRLFRHIAPHLYNASTHARNVLQDGLVALSNILLRTFSKSWAGEAVGAIRAGEAEIMDGSEGPEKKNNASSPNAMRLDFLFALIGVGEAGCLFPPQVVAKAIEIAKLILRDAPLDMLEPLSTFFADLTKLVVLRGELSKPKYVKPFLQDIIPIIRQYTALLDLTSLFETFTQVSASSPYANDIDFARLVTHEVCSAGLDTCDLINSDLANRNTRFINALVSLLAESVFLRGADVIAELEKRRPSLYFLTRVILPLVLLLKTTDELDSDSGRLEASHRTALTSSWIRLLLYAMTACQRSARGSESLPLARSRSREKKSNDEKKWQIHLSTYTTSLQIIKVIVIRAGAEISTTFPDLWNRLAAFLKSALIDGNAHFALRPFGLDESSPSPSPTPSPRGSVHLSQSGQSPFFDLPNQSTPLAQPRVVDYALWSILHFLCTYRSPLRLQLRLFTLEKVVSLDQELKPQQRRTSPFATPTTPFASPITSPMSRRISASVFAKPRRSAMFSSADSSPQASELRIPGYQYVSPTMSPSRQGPGAYVQDGQGPRILHLGPTSPSALIPPATLSPSGGGSMGDSKLRVAAQSTKIQSSTLIRMTYHNIRAVQAFIGYDTLLPMPSLNAGLGISGIGMESDEVSVVTWTRRSALEAVLKEVKLLEEEFKELGVSD</sequence>
<feature type="region of interest" description="Disordered" evidence="1">
    <location>
        <begin position="71"/>
        <end position="105"/>
    </location>
</feature>